<accession>A0ABV6TBY2</accession>
<sequence length="110" mass="10605">MSPPEGMMMKPMKVAAIVAGSLAVVGAATPAFATSGFGAAGMPPTSLNGGVEALASQALTNPTPTIVETQALDPNSSDSLIHTVGQATGGLNKTNGIAPAGLLGGLPVGH</sequence>
<feature type="chain" id="PRO_5047538507" description="Secreted protein" evidence="1">
    <location>
        <begin position="34"/>
        <end position="110"/>
    </location>
</feature>
<reference evidence="2 3" key="1">
    <citation type="submission" date="2024-09" db="EMBL/GenBank/DDBJ databases">
        <authorList>
            <person name="Sun Q."/>
            <person name="Mori K."/>
        </authorList>
    </citation>
    <scope>NUCLEOTIDE SEQUENCE [LARGE SCALE GENOMIC DNA]</scope>
    <source>
        <strain evidence="2 3">JCM 4557</strain>
    </source>
</reference>
<proteinExistence type="predicted"/>
<keyword evidence="3" id="KW-1185">Reference proteome</keyword>
<dbReference type="EMBL" id="JBHMQV010000004">
    <property type="protein sequence ID" value="MFC0843294.1"/>
    <property type="molecule type" value="Genomic_DNA"/>
</dbReference>
<keyword evidence="1" id="KW-0732">Signal</keyword>
<evidence type="ECO:0008006" key="4">
    <source>
        <dbReference type="Google" id="ProtNLM"/>
    </source>
</evidence>
<protein>
    <recommendedName>
        <fullName evidence="4">Secreted protein</fullName>
    </recommendedName>
</protein>
<evidence type="ECO:0000313" key="3">
    <source>
        <dbReference type="Proteomes" id="UP001589887"/>
    </source>
</evidence>
<gene>
    <name evidence="2" type="ORF">ACFH04_06025</name>
</gene>
<evidence type="ECO:0000313" key="2">
    <source>
        <dbReference type="EMBL" id="MFC0843294.1"/>
    </source>
</evidence>
<comment type="caution">
    <text evidence="2">The sequence shown here is derived from an EMBL/GenBank/DDBJ whole genome shotgun (WGS) entry which is preliminary data.</text>
</comment>
<dbReference type="Proteomes" id="UP001589887">
    <property type="component" value="Unassembled WGS sequence"/>
</dbReference>
<organism evidence="2 3">
    <name type="scientific">Streptomyces noboritoensis</name>
    <dbReference type="NCBI Taxonomy" id="67337"/>
    <lineage>
        <taxon>Bacteria</taxon>
        <taxon>Bacillati</taxon>
        <taxon>Actinomycetota</taxon>
        <taxon>Actinomycetes</taxon>
        <taxon>Kitasatosporales</taxon>
        <taxon>Streptomycetaceae</taxon>
        <taxon>Streptomyces</taxon>
    </lineage>
</organism>
<feature type="signal peptide" evidence="1">
    <location>
        <begin position="1"/>
        <end position="33"/>
    </location>
</feature>
<name>A0ABV6TBY2_9ACTN</name>
<dbReference type="RefSeq" id="WP_394317096.1">
    <property type="nucleotide sequence ID" value="NZ_JBHMQV010000004.1"/>
</dbReference>
<evidence type="ECO:0000256" key="1">
    <source>
        <dbReference type="SAM" id="SignalP"/>
    </source>
</evidence>